<dbReference type="PANTHER" id="PTHR43420">
    <property type="entry name" value="ACETYLTRANSFERASE"/>
    <property type="match status" value="1"/>
</dbReference>
<dbReference type="Proteomes" id="UP001054902">
    <property type="component" value="Unassembled WGS sequence"/>
</dbReference>
<dbReference type="InterPro" id="IPR000182">
    <property type="entry name" value="GNAT_dom"/>
</dbReference>
<keyword evidence="3" id="KW-0812">Transmembrane</keyword>
<keyword evidence="6" id="KW-1185">Reference proteome</keyword>
<keyword evidence="2" id="KW-0012">Acyltransferase</keyword>
<dbReference type="GO" id="GO:0016747">
    <property type="term" value="F:acyltransferase activity, transferring groups other than amino-acyl groups"/>
    <property type="evidence" value="ECO:0007669"/>
    <property type="project" value="InterPro"/>
</dbReference>
<organism evidence="5 6">
    <name type="scientific">Chaetoceros tenuissimus</name>
    <dbReference type="NCBI Taxonomy" id="426638"/>
    <lineage>
        <taxon>Eukaryota</taxon>
        <taxon>Sar</taxon>
        <taxon>Stramenopiles</taxon>
        <taxon>Ochrophyta</taxon>
        <taxon>Bacillariophyta</taxon>
        <taxon>Coscinodiscophyceae</taxon>
        <taxon>Chaetocerotophycidae</taxon>
        <taxon>Chaetocerotales</taxon>
        <taxon>Chaetocerotaceae</taxon>
        <taxon>Chaetoceros</taxon>
    </lineage>
</organism>
<feature type="domain" description="N-acetyltransferase" evidence="4">
    <location>
        <begin position="5"/>
        <end position="193"/>
    </location>
</feature>
<name>A0AAD3CM62_9STRA</name>
<gene>
    <name evidence="5" type="ORF">CTEN210_04949</name>
</gene>
<dbReference type="SUPFAM" id="SSF55729">
    <property type="entry name" value="Acyl-CoA N-acyltransferases (Nat)"/>
    <property type="match status" value="1"/>
</dbReference>
<accession>A0AAD3CM62</accession>
<proteinExistence type="predicted"/>
<evidence type="ECO:0000256" key="2">
    <source>
        <dbReference type="ARBA" id="ARBA00023315"/>
    </source>
</evidence>
<dbReference type="Pfam" id="PF00583">
    <property type="entry name" value="Acetyltransf_1"/>
    <property type="match status" value="1"/>
</dbReference>
<evidence type="ECO:0000259" key="4">
    <source>
        <dbReference type="PROSITE" id="PS51186"/>
    </source>
</evidence>
<keyword evidence="1" id="KW-0808">Transferase</keyword>
<evidence type="ECO:0000313" key="5">
    <source>
        <dbReference type="EMBL" id="GFH48473.1"/>
    </source>
</evidence>
<keyword evidence="3" id="KW-0472">Membrane</keyword>
<evidence type="ECO:0000256" key="3">
    <source>
        <dbReference type="SAM" id="Phobius"/>
    </source>
</evidence>
<protein>
    <recommendedName>
        <fullName evidence="4">N-acetyltransferase domain-containing protein</fullName>
    </recommendedName>
</protein>
<dbReference type="PROSITE" id="PS51186">
    <property type="entry name" value="GNAT"/>
    <property type="match status" value="1"/>
</dbReference>
<feature type="transmembrane region" description="Helical" evidence="3">
    <location>
        <begin position="158"/>
        <end position="181"/>
    </location>
</feature>
<dbReference type="AlphaFoldDB" id="A0AAD3CM62"/>
<dbReference type="InterPro" id="IPR016181">
    <property type="entry name" value="Acyl_CoA_acyltransferase"/>
</dbReference>
<reference evidence="5 6" key="1">
    <citation type="journal article" date="2021" name="Sci. Rep.">
        <title>The genome of the diatom Chaetoceros tenuissimus carries an ancient integrated fragment of an extant virus.</title>
        <authorList>
            <person name="Hongo Y."/>
            <person name="Kimura K."/>
            <person name="Takaki Y."/>
            <person name="Yoshida Y."/>
            <person name="Baba S."/>
            <person name="Kobayashi G."/>
            <person name="Nagasaki K."/>
            <person name="Hano T."/>
            <person name="Tomaru Y."/>
        </authorList>
    </citation>
    <scope>NUCLEOTIDE SEQUENCE [LARGE SCALE GENOMIC DNA]</scope>
    <source>
        <strain evidence="5 6">NIES-3715</strain>
    </source>
</reference>
<dbReference type="Gene3D" id="3.40.630.30">
    <property type="match status" value="1"/>
</dbReference>
<dbReference type="EMBL" id="BLLK01000027">
    <property type="protein sequence ID" value="GFH48473.1"/>
    <property type="molecule type" value="Genomic_DNA"/>
</dbReference>
<keyword evidence="3" id="KW-1133">Transmembrane helix</keyword>
<sequence>MPTLATIAAVEQKHFVDVARIQRTFLNSKHMCCCIPLGVEEEEMKYQKMYSKYPLKQELAAVALVDDQVVGFIQLVKEGVPCDLHTCKQGEMYIESVAVDPASRGLGVGTKLLEWAEEMALQHSCNFISLGVVAGNPAIRLYERKGYVIHPQSCISSLFTVFFVCLCFGPLICPAGSRSYWTCRAYDMKKELKKGEE</sequence>
<dbReference type="CDD" id="cd04301">
    <property type="entry name" value="NAT_SF"/>
    <property type="match status" value="1"/>
</dbReference>
<comment type="caution">
    <text evidence="5">The sequence shown here is derived from an EMBL/GenBank/DDBJ whole genome shotgun (WGS) entry which is preliminary data.</text>
</comment>
<dbReference type="InterPro" id="IPR050680">
    <property type="entry name" value="YpeA/RimI_acetyltransf"/>
</dbReference>
<evidence type="ECO:0000256" key="1">
    <source>
        <dbReference type="ARBA" id="ARBA00022679"/>
    </source>
</evidence>
<evidence type="ECO:0000313" key="6">
    <source>
        <dbReference type="Proteomes" id="UP001054902"/>
    </source>
</evidence>